<gene>
    <name evidence="2" type="ORF">KAOT1_07568</name>
</gene>
<dbReference type="RefSeq" id="WP_007094080.1">
    <property type="nucleotide sequence ID" value="NZ_CP142125.1"/>
</dbReference>
<feature type="transmembrane region" description="Helical" evidence="1">
    <location>
        <begin position="79"/>
        <end position="99"/>
    </location>
</feature>
<evidence type="ECO:0000256" key="1">
    <source>
        <dbReference type="SAM" id="Phobius"/>
    </source>
</evidence>
<dbReference type="AlphaFoldDB" id="A9DXI9"/>
<dbReference type="HOGENOM" id="CLU_2219652_0_0_10"/>
<dbReference type="OrthoDB" id="1252259at2"/>
<evidence type="ECO:0000313" key="3">
    <source>
        <dbReference type="Proteomes" id="UP000002945"/>
    </source>
</evidence>
<dbReference type="Proteomes" id="UP000002945">
    <property type="component" value="Unassembled WGS sequence"/>
</dbReference>
<keyword evidence="1" id="KW-0472">Membrane</keyword>
<organism evidence="2 3">
    <name type="scientific">Kordia algicida OT-1</name>
    <dbReference type="NCBI Taxonomy" id="391587"/>
    <lineage>
        <taxon>Bacteria</taxon>
        <taxon>Pseudomonadati</taxon>
        <taxon>Bacteroidota</taxon>
        <taxon>Flavobacteriia</taxon>
        <taxon>Flavobacteriales</taxon>
        <taxon>Flavobacteriaceae</taxon>
        <taxon>Kordia</taxon>
    </lineage>
</organism>
<reference evidence="2 3" key="1">
    <citation type="journal article" date="2011" name="J. Bacteriol.">
        <title>Genome sequence of the algicidal bacterium Kordia algicida OT-1.</title>
        <authorList>
            <person name="Lee H.S."/>
            <person name="Kang S.G."/>
            <person name="Kwon K.K."/>
            <person name="Lee J.H."/>
            <person name="Kim S.J."/>
        </authorList>
    </citation>
    <scope>NUCLEOTIDE SEQUENCE [LARGE SCALE GENOMIC DNA]</scope>
    <source>
        <strain evidence="2 3">OT-1</strain>
    </source>
</reference>
<evidence type="ECO:0000313" key="2">
    <source>
        <dbReference type="EMBL" id="EDP96009.1"/>
    </source>
</evidence>
<keyword evidence="1" id="KW-0812">Transmembrane</keyword>
<dbReference type="EMBL" id="ABIB01000005">
    <property type="protein sequence ID" value="EDP96009.1"/>
    <property type="molecule type" value="Genomic_DNA"/>
</dbReference>
<sequence length="106" mass="12253">MISVIIGTQTHELGHIAVAESLGYETTLSYGSMSHNYEGFSKDAAVIEWRKMFKELGSYENFTEEEFVIFMIVPLRYRFAFILTGFFGSITGFILWFNYFGSWLFA</sequence>
<proteinExistence type="predicted"/>
<name>A9DXI9_9FLAO</name>
<keyword evidence="3" id="KW-1185">Reference proteome</keyword>
<comment type="caution">
    <text evidence="2">The sequence shown here is derived from an EMBL/GenBank/DDBJ whole genome shotgun (WGS) entry which is preliminary data.</text>
</comment>
<accession>A9DXI9</accession>
<keyword evidence="1" id="KW-1133">Transmembrane helix</keyword>
<dbReference type="STRING" id="391587.KAOT1_07568"/>
<protein>
    <submittedName>
        <fullName evidence="2">Uncharacterized protein</fullName>
    </submittedName>
</protein>